<name>A0AAD5W0T8_9AGAR</name>
<reference evidence="1" key="1">
    <citation type="submission" date="2022-07" db="EMBL/GenBank/DDBJ databases">
        <title>Genome Sequence of Leucocoprinus birnbaumii.</title>
        <authorList>
            <person name="Buettner E."/>
        </authorList>
    </citation>
    <scope>NUCLEOTIDE SEQUENCE</scope>
    <source>
        <strain evidence="1">VT141</strain>
    </source>
</reference>
<comment type="caution">
    <text evidence="1">The sequence shown here is derived from an EMBL/GenBank/DDBJ whole genome shotgun (WGS) entry which is preliminary data.</text>
</comment>
<organism evidence="1 2">
    <name type="scientific">Leucocoprinus birnbaumii</name>
    <dbReference type="NCBI Taxonomy" id="56174"/>
    <lineage>
        <taxon>Eukaryota</taxon>
        <taxon>Fungi</taxon>
        <taxon>Dikarya</taxon>
        <taxon>Basidiomycota</taxon>
        <taxon>Agaricomycotina</taxon>
        <taxon>Agaricomycetes</taxon>
        <taxon>Agaricomycetidae</taxon>
        <taxon>Agaricales</taxon>
        <taxon>Agaricineae</taxon>
        <taxon>Agaricaceae</taxon>
        <taxon>Leucocoprinus</taxon>
    </lineage>
</organism>
<protein>
    <submittedName>
        <fullName evidence="1">Uncharacterized protein</fullName>
    </submittedName>
</protein>
<proteinExistence type="predicted"/>
<dbReference type="AlphaFoldDB" id="A0AAD5W0T8"/>
<keyword evidence="2" id="KW-1185">Reference proteome</keyword>
<gene>
    <name evidence="1" type="ORF">NP233_g984</name>
</gene>
<dbReference type="EMBL" id="JANIEX010000032">
    <property type="protein sequence ID" value="KAJ3575599.1"/>
    <property type="molecule type" value="Genomic_DNA"/>
</dbReference>
<sequence>MDNYYRKALVADPHCPVNCRWPLRDEWKPQPHSLFSREIMPSYTRLVGQGNIERSALQATGIVSFYCIDKYPSLPLALTGDYETNEWPMEAAEFTVALKRPTNYPEWMPLWDCAFGRIENYLTSSFGPTRPCTEPFLSCPSDDLLLSHPIFDTAHDNDLHLLQWDVPQRYKTEVVDVLDAGNEMIPLPLHDVYSGDLPLVEEYSSVINGALIDASFLISHTSASSLMHIHHNFHARITSLTIIAH</sequence>
<accession>A0AAD5W0T8</accession>
<evidence type="ECO:0000313" key="1">
    <source>
        <dbReference type="EMBL" id="KAJ3575599.1"/>
    </source>
</evidence>
<dbReference type="Proteomes" id="UP001213000">
    <property type="component" value="Unassembled WGS sequence"/>
</dbReference>
<evidence type="ECO:0000313" key="2">
    <source>
        <dbReference type="Proteomes" id="UP001213000"/>
    </source>
</evidence>